<name>A0A858SXX4_9RHOB</name>
<dbReference type="CDD" id="cd03049">
    <property type="entry name" value="GST_N_3"/>
    <property type="match status" value="1"/>
</dbReference>
<dbReference type="InterPro" id="IPR036249">
    <property type="entry name" value="Thioredoxin-like_sf"/>
</dbReference>
<dbReference type="AlphaFoldDB" id="A0A858SXX4"/>
<proteinExistence type="predicted"/>
<dbReference type="Pfam" id="PF13410">
    <property type="entry name" value="GST_C_2"/>
    <property type="match status" value="1"/>
</dbReference>
<sequence length="203" mass="22332">MKLFHSPASPYVRKVVVLLHELDKTDAVLLETVATTAFASDEGLKAANPLGKLPALQRDDGVTLYDSRVITGYLDAHFGGGMYPQGAGRWENLTLEATGDGIMDASVSMSYEKRLRPENEQSDGWVEAQWGKVSRTLDVLNARWMSHLSGPLSMAHISVGCALSYLDFRHDARNWRDGNDALAAWHKEFDSRASMQATQPPAA</sequence>
<protein>
    <recommendedName>
        <fullName evidence="1">glutathione transferase</fullName>
        <ecNumber evidence="1">2.5.1.18</ecNumber>
    </recommendedName>
</protein>
<dbReference type="GO" id="GO:0004364">
    <property type="term" value="F:glutathione transferase activity"/>
    <property type="evidence" value="ECO:0007669"/>
    <property type="project" value="UniProtKB-EC"/>
</dbReference>
<dbReference type="RefSeq" id="WP_169642124.1">
    <property type="nucleotide sequence ID" value="NZ_CP048788.1"/>
</dbReference>
<dbReference type="Proteomes" id="UP000503308">
    <property type="component" value="Chromosome"/>
</dbReference>
<dbReference type="InterPro" id="IPR004045">
    <property type="entry name" value="Glutathione_S-Trfase_N"/>
</dbReference>
<evidence type="ECO:0000259" key="3">
    <source>
        <dbReference type="PROSITE" id="PS50404"/>
    </source>
</evidence>
<organism evidence="4 5">
    <name type="scientific">Roseobacter ponti</name>
    <dbReference type="NCBI Taxonomy" id="1891787"/>
    <lineage>
        <taxon>Bacteria</taxon>
        <taxon>Pseudomonadati</taxon>
        <taxon>Pseudomonadota</taxon>
        <taxon>Alphaproteobacteria</taxon>
        <taxon>Rhodobacterales</taxon>
        <taxon>Roseobacteraceae</taxon>
        <taxon>Roseobacter</taxon>
    </lineage>
</organism>
<evidence type="ECO:0000313" key="4">
    <source>
        <dbReference type="EMBL" id="QJF52907.1"/>
    </source>
</evidence>
<dbReference type="KEGG" id="rpon:G3256_17875"/>
<dbReference type="Pfam" id="PF13417">
    <property type="entry name" value="GST_N_3"/>
    <property type="match status" value="1"/>
</dbReference>
<dbReference type="CDD" id="cd03205">
    <property type="entry name" value="GST_C_6"/>
    <property type="match status" value="1"/>
</dbReference>
<reference evidence="4 5" key="1">
    <citation type="submission" date="2020-02" db="EMBL/GenBank/DDBJ databases">
        <title>Genome sequence of Roseobacter ponti.</title>
        <authorList>
            <person name="Hollensteiner J."/>
            <person name="Schneider D."/>
            <person name="Poehlein A."/>
            <person name="Daniel R."/>
        </authorList>
    </citation>
    <scope>NUCLEOTIDE SEQUENCE [LARGE SCALE GENOMIC DNA]</scope>
    <source>
        <strain evidence="4 5">DSM 106830</strain>
    </source>
</reference>
<evidence type="ECO:0000313" key="5">
    <source>
        <dbReference type="Proteomes" id="UP000503308"/>
    </source>
</evidence>
<keyword evidence="5" id="KW-1185">Reference proteome</keyword>
<evidence type="ECO:0000256" key="1">
    <source>
        <dbReference type="ARBA" id="ARBA00012452"/>
    </source>
</evidence>
<dbReference type="SUPFAM" id="SSF52833">
    <property type="entry name" value="Thioredoxin-like"/>
    <property type="match status" value="1"/>
</dbReference>
<keyword evidence="2 4" id="KW-0808">Transferase</keyword>
<dbReference type="PANTHER" id="PTHR43900">
    <property type="entry name" value="GLUTATHIONE S-TRANSFERASE RHO"/>
    <property type="match status" value="1"/>
</dbReference>
<dbReference type="EC" id="2.5.1.18" evidence="1"/>
<evidence type="ECO:0000256" key="2">
    <source>
        <dbReference type="ARBA" id="ARBA00022679"/>
    </source>
</evidence>
<dbReference type="PROSITE" id="PS50404">
    <property type="entry name" value="GST_NTER"/>
    <property type="match status" value="1"/>
</dbReference>
<dbReference type="EMBL" id="CP048788">
    <property type="protein sequence ID" value="QJF52907.1"/>
    <property type="molecule type" value="Genomic_DNA"/>
</dbReference>
<dbReference type="GO" id="GO:0043295">
    <property type="term" value="F:glutathione binding"/>
    <property type="evidence" value="ECO:0007669"/>
    <property type="project" value="TreeGrafter"/>
</dbReference>
<gene>
    <name evidence="4" type="ORF">G3256_17875</name>
</gene>
<feature type="domain" description="GST N-terminal" evidence="3">
    <location>
        <begin position="1"/>
        <end position="82"/>
    </location>
</feature>
<dbReference type="PANTHER" id="PTHR43900:SF3">
    <property type="entry name" value="GLUTATHIONE S-TRANSFERASE RHO"/>
    <property type="match status" value="1"/>
</dbReference>
<dbReference type="GO" id="GO:0005737">
    <property type="term" value="C:cytoplasm"/>
    <property type="evidence" value="ECO:0007669"/>
    <property type="project" value="TreeGrafter"/>
</dbReference>
<dbReference type="Gene3D" id="1.20.1050.10">
    <property type="match status" value="1"/>
</dbReference>
<accession>A0A858SXX4</accession>
<dbReference type="Gene3D" id="3.40.30.10">
    <property type="entry name" value="Glutaredoxin"/>
    <property type="match status" value="1"/>
</dbReference>
<dbReference type="InterPro" id="IPR036282">
    <property type="entry name" value="Glutathione-S-Trfase_C_sf"/>
</dbReference>
<dbReference type="SUPFAM" id="SSF47616">
    <property type="entry name" value="GST C-terminal domain-like"/>
    <property type="match status" value="1"/>
</dbReference>